<evidence type="ECO:0000256" key="6">
    <source>
        <dbReference type="ARBA" id="ARBA00022777"/>
    </source>
</evidence>
<dbReference type="Gene3D" id="3.30.200.20">
    <property type="entry name" value="Phosphorylase Kinase, domain 1"/>
    <property type="match status" value="1"/>
</dbReference>
<keyword evidence="6 13" id="KW-0418">Kinase</keyword>
<dbReference type="PROSITE" id="PS00108">
    <property type="entry name" value="PROTEIN_KINASE_ST"/>
    <property type="match status" value="1"/>
</dbReference>
<gene>
    <name evidence="13" type="ORF">BIW11_10303</name>
</gene>
<feature type="domain" description="Protein kinase" evidence="12">
    <location>
        <begin position="185"/>
        <end position="448"/>
    </location>
</feature>
<evidence type="ECO:0000256" key="11">
    <source>
        <dbReference type="PROSITE-ProRule" id="PRU10141"/>
    </source>
</evidence>
<comment type="catalytic activity">
    <reaction evidence="10">
        <text>L-seryl-[protein] + ATP = O-phospho-L-seryl-[protein] + ADP + H(+)</text>
        <dbReference type="Rhea" id="RHEA:17989"/>
        <dbReference type="Rhea" id="RHEA-COMP:9863"/>
        <dbReference type="Rhea" id="RHEA-COMP:11604"/>
        <dbReference type="ChEBI" id="CHEBI:15378"/>
        <dbReference type="ChEBI" id="CHEBI:29999"/>
        <dbReference type="ChEBI" id="CHEBI:30616"/>
        <dbReference type="ChEBI" id="CHEBI:83421"/>
        <dbReference type="ChEBI" id="CHEBI:456216"/>
        <dbReference type="EC" id="2.7.11.1"/>
    </reaction>
</comment>
<evidence type="ECO:0000256" key="9">
    <source>
        <dbReference type="ARBA" id="ARBA00047899"/>
    </source>
</evidence>
<dbReference type="GO" id="GO:0004674">
    <property type="term" value="F:protein serine/threonine kinase activity"/>
    <property type="evidence" value="ECO:0007669"/>
    <property type="project" value="UniProtKB-KW"/>
</dbReference>
<evidence type="ECO:0000256" key="7">
    <source>
        <dbReference type="ARBA" id="ARBA00022840"/>
    </source>
</evidence>
<dbReference type="InterPro" id="IPR011009">
    <property type="entry name" value="Kinase-like_dom_sf"/>
</dbReference>
<dbReference type="SMART" id="SM00220">
    <property type="entry name" value="S_TKc"/>
    <property type="match status" value="1"/>
</dbReference>
<evidence type="ECO:0000313" key="13">
    <source>
        <dbReference type="EMBL" id="OQR72569.1"/>
    </source>
</evidence>
<evidence type="ECO:0000313" key="14">
    <source>
        <dbReference type="Proteomes" id="UP000192247"/>
    </source>
</evidence>
<reference evidence="13 14" key="1">
    <citation type="journal article" date="2017" name="Gigascience">
        <title>Draft genome of the honey bee ectoparasitic mite, Tropilaelaps mercedesae, is shaped by the parasitic life history.</title>
        <authorList>
            <person name="Dong X."/>
            <person name="Armstrong S.D."/>
            <person name="Xia D."/>
            <person name="Makepeace B.L."/>
            <person name="Darby A.C."/>
            <person name="Kadowaki T."/>
        </authorList>
    </citation>
    <scope>NUCLEOTIDE SEQUENCE [LARGE SCALE GENOMIC DNA]</scope>
    <source>
        <strain evidence="13">Wuxi-XJTLU</strain>
    </source>
</reference>
<accession>A0A1V9XGE0</accession>
<dbReference type="PROSITE" id="PS50011">
    <property type="entry name" value="PROTEIN_KINASE_DOM"/>
    <property type="match status" value="1"/>
</dbReference>
<dbReference type="InterPro" id="IPR050236">
    <property type="entry name" value="Ser_Thr_kinase_AGC"/>
</dbReference>
<evidence type="ECO:0000256" key="3">
    <source>
        <dbReference type="ARBA" id="ARBA00022527"/>
    </source>
</evidence>
<keyword evidence="4" id="KW-0808">Transferase</keyword>
<evidence type="ECO:0000256" key="10">
    <source>
        <dbReference type="ARBA" id="ARBA00048679"/>
    </source>
</evidence>
<feature type="binding site" evidence="11">
    <location>
        <position position="212"/>
    </location>
    <ligand>
        <name>ATP</name>
        <dbReference type="ChEBI" id="CHEBI:30616"/>
    </ligand>
</feature>
<dbReference type="SUPFAM" id="SSF56112">
    <property type="entry name" value="Protein kinase-like (PK-like)"/>
    <property type="match status" value="1"/>
</dbReference>
<dbReference type="PANTHER" id="PTHR24356:SF1">
    <property type="entry name" value="SERINE_THREONINE-PROTEIN KINASE GREATWALL"/>
    <property type="match status" value="1"/>
</dbReference>
<keyword evidence="3" id="KW-0723">Serine/threonine-protein kinase</keyword>
<dbReference type="Proteomes" id="UP000192247">
    <property type="component" value="Unassembled WGS sequence"/>
</dbReference>
<organism evidence="13 14">
    <name type="scientific">Tropilaelaps mercedesae</name>
    <dbReference type="NCBI Taxonomy" id="418985"/>
    <lineage>
        <taxon>Eukaryota</taxon>
        <taxon>Metazoa</taxon>
        <taxon>Ecdysozoa</taxon>
        <taxon>Arthropoda</taxon>
        <taxon>Chelicerata</taxon>
        <taxon>Arachnida</taxon>
        <taxon>Acari</taxon>
        <taxon>Parasitiformes</taxon>
        <taxon>Mesostigmata</taxon>
        <taxon>Gamasina</taxon>
        <taxon>Dermanyssoidea</taxon>
        <taxon>Laelapidae</taxon>
        <taxon>Tropilaelaps</taxon>
    </lineage>
</organism>
<comment type="caution">
    <text evidence="13">The sequence shown here is derived from an EMBL/GenBank/DDBJ whole genome shotgun (WGS) entry which is preliminary data.</text>
</comment>
<dbReference type="Gene3D" id="1.10.510.10">
    <property type="entry name" value="Transferase(Phosphotransferase) domain 1"/>
    <property type="match status" value="1"/>
</dbReference>
<evidence type="ECO:0000259" key="12">
    <source>
        <dbReference type="PROSITE" id="PS50011"/>
    </source>
</evidence>
<dbReference type="InterPro" id="IPR000719">
    <property type="entry name" value="Prot_kinase_dom"/>
</dbReference>
<dbReference type="PANTHER" id="PTHR24356">
    <property type="entry name" value="SERINE/THREONINE-PROTEIN KINASE"/>
    <property type="match status" value="1"/>
</dbReference>
<evidence type="ECO:0000256" key="8">
    <source>
        <dbReference type="ARBA" id="ARBA00033099"/>
    </source>
</evidence>
<dbReference type="OrthoDB" id="432483at2759"/>
<evidence type="ECO:0000256" key="4">
    <source>
        <dbReference type="ARBA" id="ARBA00022679"/>
    </source>
</evidence>
<proteinExistence type="predicted"/>
<dbReference type="InterPro" id="IPR008271">
    <property type="entry name" value="Ser/Thr_kinase_AS"/>
</dbReference>
<keyword evidence="7 11" id="KW-0067">ATP-binding</keyword>
<name>A0A1V9XGE0_9ACAR</name>
<dbReference type="STRING" id="418985.A0A1V9XGE0"/>
<dbReference type="GO" id="GO:0005524">
    <property type="term" value="F:ATP binding"/>
    <property type="evidence" value="ECO:0007669"/>
    <property type="project" value="UniProtKB-UniRule"/>
</dbReference>
<evidence type="ECO:0000256" key="2">
    <source>
        <dbReference type="ARBA" id="ARBA00022148"/>
    </source>
</evidence>
<dbReference type="EMBL" id="MNPL01011521">
    <property type="protein sequence ID" value="OQR72569.1"/>
    <property type="molecule type" value="Genomic_DNA"/>
</dbReference>
<dbReference type="EC" id="2.7.11.1" evidence="1"/>
<protein>
    <recommendedName>
        <fullName evidence="2">Serine/threonine-protein kinase greatwall</fullName>
        <ecNumber evidence="1">2.7.11.1</ecNumber>
    </recommendedName>
    <alternativeName>
        <fullName evidence="8">Microtubule-associated serine/threonine-protein kinase-like</fullName>
    </alternativeName>
</protein>
<dbReference type="Pfam" id="PF00069">
    <property type="entry name" value="Pkinase"/>
    <property type="match status" value="1"/>
</dbReference>
<comment type="catalytic activity">
    <reaction evidence="9">
        <text>L-threonyl-[protein] + ATP = O-phospho-L-threonyl-[protein] + ADP + H(+)</text>
        <dbReference type="Rhea" id="RHEA:46608"/>
        <dbReference type="Rhea" id="RHEA-COMP:11060"/>
        <dbReference type="Rhea" id="RHEA-COMP:11605"/>
        <dbReference type="ChEBI" id="CHEBI:15378"/>
        <dbReference type="ChEBI" id="CHEBI:30013"/>
        <dbReference type="ChEBI" id="CHEBI:30616"/>
        <dbReference type="ChEBI" id="CHEBI:61977"/>
        <dbReference type="ChEBI" id="CHEBI:456216"/>
        <dbReference type="EC" id="2.7.11.1"/>
    </reaction>
</comment>
<dbReference type="AlphaFoldDB" id="A0A1V9XGE0"/>
<keyword evidence="14" id="KW-1185">Reference proteome</keyword>
<dbReference type="PROSITE" id="PS00107">
    <property type="entry name" value="PROTEIN_KINASE_ATP"/>
    <property type="match status" value="1"/>
</dbReference>
<evidence type="ECO:0000256" key="1">
    <source>
        <dbReference type="ARBA" id="ARBA00012513"/>
    </source>
</evidence>
<evidence type="ECO:0000256" key="5">
    <source>
        <dbReference type="ARBA" id="ARBA00022741"/>
    </source>
</evidence>
<sequence>MKDAVVADSAQGTTPLTAPTVIRSATYELKQTIRHAIKKVHDEQPSLVAAVQSNLETFVRNERPMVTTRYPREYFSQEQHCLVAIDYYERINKKRLNFLDLREDLGNLACLQEYFIGRDDRAAMSSARLLARLIHIMAEFATHIEHHSRMRRTNWYAVSDVYWAAVADSEATSTAFIILPKLKHIYQIRLIGAGGFGAIYKVQIGGVTLIGKLVPCNKFKTTRQASADKLVGSMVNSPFLVKYHACFRSDQAYITIMEYMRGVDLHKVLKASWLGDRINKLIMAQLGLALRYLHYRGFVHRDVKPSNLMLLPGGRIKLIDFDTCKVCMGRFISGNINSYIRKSHNEFDDAESAGTLYFLPPEVLEKRPYGRAVDWWAAGITSYRLCAGKLPFRSSTRKGLKDKIREAEVLYGLGDPVHEKLTKRLLLKEPMLRLSSGRFEDYKDHEWFATGIDWTKLETDAFVEDVPTVNEMMDYHDGRLTPKEEFVVVNEQKQQEALTFMDLEEVEPQDQEPLFTLLSYGFQAAMAKLYSGAAITEADIFEEPEVLEDNFKFCKYKFHKFLQAKSMKTQASIGVSPLISTSLGQLSDL</sequence>
<dbReference type="InParanoid" id="A0A1V9XGE0"/>
<dbReference type="InterPro" id="IPR017441">
    <property type="entry name" value="Protein_kinase_ATP_BS"/>
</dbReference>
<keyword evidence="5 11" id="KW-0547">Nucleotide-binding</keyword>